<dbReference type="PANTHER" id="PTHR23235">
    <property type="entry name" value="KRUEPPEL-LIKE TRANSCRIPTION FACTOR"/>
    <property type="match status" value="1"/>
</dbReference>
<proteinExistence type="predicted"/>
<feature type="non-terminal residue" evidence="7">
    <location>
        <position position="1"/>
    </location>
</feature>
<dbReference type="InterPro" id="IPR013087">
    <property type="entry name" value="Znf_C2H2_type"/>
</dbReference>
<keyword evidence="3" id="KW-0862">Zinc</keyword>
<evidence type="ECO:0000256" key="3">
    <source>
        <dbReference type="ARBA" id="ARBA00022833"/>
    </source>
</evidence>
<keyword evidence="1" id="KW-0479">Metal-binding</keyword>
<name>A0A8H7ZNB4_9FUNG</name>
<dbReference type="Proteomes" id="UP000673691">
    <property type="component" value="Unassembled WGS sequence"/>
</dbReference>
<organism evidence="7 8">
    <name type="scientific">Olpidium bornovanus</name>
    <dbReference type="NCBI Taxonomy" id="278681"/>
    <lineage>
        <taxon>Eukaryota</taxon>
        <taxon>Fungi</taxon>
        <taxon>Fungi incertae sedis</taxon>
        <taxon>Olpidiomycota</taxon>
        <taxon>Olpidiomycotina</taxon>
        <taxon>Olpidiomycetes</taxon>
        <taxon>Olpidiales</taxon>
        <taxon>Olpidiaceae</taxon>
        <taxon>Olpidium</taxon>
    </lineage>
</organism>
<keyword evidence="8" id="KW-1185">Reference proteome</keyword>
<keyword evidence="2 4" id="KW-0863">Zinc-finger</keyword>
<dbReference type="OrthoDB" id="654211at2759"/>
<feature type="compositionally biased region" description="Low complexity" evidence="5">
    <location>
        <begin position="202"/>
        <end position="215"/>
    </location>
</feature>
<feature type="compositionally biased region" description="Basic and acidic residues" evidence="5">
    <location>
        <begin position="66"/>
        <end position="77"/>
    </location>
</feature>
<evidence type="ECO:0000256" key="2">
    <source>
        <dbReference type="ARBA" id="ARBA00022771"/>
    </source>
</evidence>
<protein>
    <recommendedName>
        <fullName evidence="6">C2H2-type domain-containing protein</fullName>
    </recommendedName>
</protein>
<gene>
    <name evidence="7" type="ORF">BJ554DRAFT_3984</name>
</gene>
<dbReference type="EMBL" id="JAEFCI010011939">
    <property type="protein sequence ID" value="KAG5456310.1"/>
    <property type="molecule type" value="Genomic_DNA"/>
</dbReference>
<dbReference type="InterPro" id="IPR036236">
    <property type="entry name" value="Znf_C2H2_sf"/>
</dbReference>
<feature type="compositionally biased region" description="Basic and acidic residues" evidence="5">
    <location>
        <begin position="216"/>
        <end position="225"/>
    </location>
</feature>
<dbReference type="GO" id="GO:0000978">
    <property type="term" value="F:RNA polymerase II cis-regulatory region sequence-specific DNA binding"/>
    <property type="evidence" value="ECO:0007669"/>
    <property type="project" value="TreeGrafter"/>
</dbReference>
<evidence type="ECO:0000259" key="6">
    <source>
        <dbReference type="PROSITE" id="PS50157"/>
    </source>
</evidence>
<feature type="compositionally biased region" description="Basic and acidic residues" evidence="5">
    <location>
        <begin position="30"/>
        <end position="42"/>
    </location>
</feature>
<dbReference type="SMART" id="SM00355">
    <property type="entry name" value="ZnF_C2H2"/>
    <property type="match status" value="2"/>
</dbReference>
<reference evidence="7 8" key="1">
    <citation type="journal article" name="Sci. Rep.">
        <title>Genome-scale phylogenetic analyses confirm Olpidium as the closest living zoosporic fungus to the non-flagellated, terrestrial fungi.</title>
        <authorList>
            <person name="Chang Y."/>
            <person name="Rochon D."/>
            <person name="Sekimoto S."/>
            <person name="Wang Y."/>
            <person name="Chovatia M."/>
            <person name="Sandor L."/>
            <person name="Salamov A."/>
            <person name="Grigoriev I.V."/>
            <person name="Stajich J.E."/>
            <person name="Spatafora J.W."/>
        </authorList>
    </citation>
    <scope>NUCLEOTIDE SEQUENCE [LARGE SCALE GENOMIC DNA]</scope>
    <source>
        <strain evidence="7">S191</strain>
    </source>
</reference>
<dbReference type="AlphaFoldDB" id="A0A8H7ZNB4"/>
<evidence type="ECO:0000313" key="7">
    <source>
        <dbReference type="EMBL" id="KAG5456310.1"/>
    </source>
</evidence>
<feature type="region of interest" description="Disordered" evidence="5">
    <location>
        <begin position="1"/>
        <end position="228"/>
    </location>
</feature>
<evidence type="ECO:0000256" key="4">
    <source>
        <dbReference type="PROSITE-ProRule" id="PRU00042"/>
    </source>
</evidence>
<feature type="compositionally biased region" description="Polar residues" evidence="5">
    <location>
        <begin position="119"/>
        <end position="133"/>
    </location>
</feature>
<dbReference type="PROSITE" id="PS50157">
    <property type="entry name" value="ZINC_FINGER_C2H2_2"/>
    <property type="match status" value="2"/>
</dbReference>
<evidence type="ECO:0000256" key="5">
    <source>
        <dbReference type="SAM" id="MobiDB-lite"/>
    </source>
</evidence>
<dbReference type="Gene3D" id="3.30.160.60">
    <property type="entry name" value="Classic Zinc Finger"/>
    <property type="match status" value="2"/>
</dbReference>
<dbReference type="GO" id="GO:0000981">
    <property type="term" value="F:DNA-binding transcription factor activity, RNA polymerase II-specific"/>
    <property type="evidence" value="ECO:0007669"/>
    <property type="project" value="TreeGrafter"/>
</dbReference>
<feature type="domain" description="C2H2-type" evidence="6">
    <location>
        <begin position="271"/>
        <end position="300"/>
    </location>
</feature>
<feature type="compositionally biased region" description="Polar residues" evidence="5">
    <location>
        <begin position="1"/>
        <end position="10"/>
    </location>
</feature>
<dbReference type="PANTHER" id="PTHR23235:SF120">
    <property type="entry name" value="KRUPPEL-LIKE FACTOR 15"/>
    <property type="match status" value="1"/>
</dbReference>
<dbReference type="GO" id="GO:0008270">
    <property type="term" value="F:zinc ion binding"/>
    <property type="evidence" value="ECO:0007669"/>
    <property type="project" value="UniProtKB-KW"/>
</dbReference>
<evidence type="ECO:0000256" key="1">
    <source>
        <dbReference type="ARBA" id="ARBA00022723"/>
    </source>
</evidence>
<evidence type="ECO:0000313" key="8">
    <source>
        <dbReference type="Proteomes" id="UP000673691"/>
    </source>
</evidence>
<sequence>STANSAQGSVPDQKPSAPLPARHGALGKKKTTEMAKGRRTEGDGGGNGTAPEKSPREPSGRLNRRHGGDSRAPRWGEPEPENAATAPAVTRPPKRRKLAGVVGWTGGGAARPPEVDGAASTSCGGDGEATSSLFVPAHDDPEPAAAAGGDGNEKRLSRCGPAAGFANLRPESGGGPEAACDFSDGRQDADGESEDVDDGSKNGDAGASASASAAPDEGRGGDRAARSRRRARARFKCGYAGCGKVYTKPYRKVEHLKAHMHVHDPENGKKLACPQDGCDKRFAARAKLKRHMQTHLRDKPFKVFFLRRHWRLAGGRCPPTRRRPGVRLV</sequence>
<feature type="domain" description="C2H2-type" evidence="6">
    <location>
        <begin position="235"/>
        <end position="266"/>
    </location>
</feature>
<dbReference type="SUPFAM" id="SSF57667">
    <property type="entry name" value="beta-beta-alpha zinc fingers"/>
    <property type="match status" value="1"/>
</dbReference>
<accession>A0A8H7ZNB4</accession>
<dbReference type="PROSITE" id="PS00028">
    <property type="entry name" value="ZINC_FINGER_C2H2_1"/>
    <property type="match status" value="2"/>
</dbReference>
<comment type="caution">
    <text evidence="7">The sequence shown here is derived from an EMBL/GenBank/DDBJ whole genome shotgun (WGS) entry which is preliminary data.</text>
</comment>